<dbReference type="InterPro" id="IPR013083">
    <property type="entry name" value="Znf_RING/FYVE/PHD"/>
</dbReference>
<dbReference type="Pfam" id="PF13639">
    <property type="entry name" value="zf-RING_2"/>
    <property type="match status" value="1"/>
</dbReference>
<feature type="domain" description="RING-type" evidence="8">
    <location>
        <begin position="183"/>
        <end position="225"/>
    </location>
</feature>
<evidence type="ECO:0000313" key="10">
    <source>
        <dbReference type="Proteomes" id="UP001141806"/>
    </source>
</evidence>
<keyword evidence="5 7" id="KW-0472">Membrane</keyword>
<dbReference type="SUPFAM" id="SSF57850">
    <property type="entry name" value="RING/U-box"/>
    <property type="match status" value="1"/>
</dbReference>
<keyword evidence="4" id="KW-0862">Zinc</keyword>
<evidence type="ECO:0000259" key="8">
    <source>
        <dbReference type="PROSITE" id="PS50089"/>
    </source>
</evidence>
<dbReference type="OrthoDB" id="8062037at2759"/>
<evidence type="ECO:0000313" key="9">
    <source>
        <dbReference type="EMBL" id="KAJ4982274.1"/>
    </source>
</evidence>
<dbReference type="Proteomes" id="UP001141806">
    <property type="component" value="Unassembled WGS sequence"/>
</dbReference>
<dbReference type="PROSITE" id="PS50089">
    <property type="entry name" value="ZF_RING_2"/>
    <property type="match status" value="1"/>
</dbReference>
<proteinExistence type="predicted"/>
<dbReference type="Gene3D" id="3.30.40.10">
    <property type="entry name" value="Zinc/RING finger domain, C3HC4 (zinc finger)"/>
    <property type="match status" value="1"/>
</dbReference>
<dbReference type="GO" id="GO:0008270">
    <property type="term" value="F:zinc ion binding"/>
    <property type="evidence" value="ECO:0007669"/>
    <property type="project" value="UniProtKB-KW"/>
</dbReference>
<dbReference type="InterPro" id="IPR001841">
    <property type="entry name" value="Znf_RING"/>
</dbReference>
<dbReference type="GO" id="GO:0016020">
    <property type="term" value="C:membrane"/>
    <property type="evidence" value="ECO:0007669"/>
    <property type="project" value="UniProtKB-SubCell"/>
</dbReference>
<dbReference type="EMBL" id="JAMYWD010000001">
    <property type="protein sequence ID" value="KAJ4982274.1"/>
    <property type="molecule type" value="Genomic_DNA"/>
</dbReference>
<feature type="transmembrane region" description="Helical" evidence="7">
    <location>
        <begin position="43"/>
        <end position="67"/>
    </location>
</feature>
<protein>
    <recommendedName>
        <fullName evidence="8">RING-type domain-containing protein</fullName>
    </recommendedName>
</protein>
<keyword evidence="7" id="KW-1133">Transmembrane helix</keyword>
<name>A0A9Q0R433_9MAGN</name>
<dbReference type="SMART" id="SM00184">
    <property type="entry name" value="RING"/>
    <property type="match status" value="1"/>
</dbReference>
<gene>
    <name evidence="9" type="ORF">NE237_033111</name>
</gene>
<accession>A0A9Q0R433</accession>
<dbReference type="AlphaFoldDB" id="A0A9Q0R433"/>
<dbReference type="PANTHER" id="PTHR46151">
    <property type="entry name" value="NEP1-INTERACTING PROTEIN-LIKE 2"/>
    <property type="match status" value="1"/>
</dbReference>
<reference evidence="9" key="1">
    <citation type="journal article" date="2023" name="Plant J.">
        <title>The genome of the king protea, Protea cynaroides.</title>
        <authorList>
            <person name="Chang J."/>
            <person name="Duong T.A."/>
            <person name="Schoeman C."/>
            <person name="Ma X."/>
            <person name="Roodt D."/>
            <person name="Barker N."/>
            <person name="Li Z."/>
            <person name="Van de Peer Y."/>
            <person name="Mizrachi E."/>
        </authorList>
    </citation>
    <scope>NUCLEOTIDE SEQUENCE</scope>
    <source>
        <tissue evidence="9">Young leaves</tissue>
    </source>
</reference>
<evidence type="ECO:0000256" key="4">
    <source>
        <dbReference type="ARBA" id="ARBA00022833"/>
    </source>
</evidence>
<keyword evidence="3 6" id="KW-0863">Zinc-finger</keyword>
<evidence type="ECO:0000256" key="5">
    <source>
        <dbReference type="ARBA" id="ARBA00023136"/>
    </source>
</evidence>
<evidence type="ECO:0000256" key="6">
    <source>
        <dbReference type="PROSITE-ProRule" id="PRU00175"/>
    </source>
</evidence>
<keyword evidence="10" id="KW-1185">Reference proteome</keyword>
<sequence length="228" mass="24546">MSLSHMASEIVLYNPSNLDPCSKCFSDMGGFNIGFLLRLLRMAVIASFTCFFALGGALVGTITGAVIGQTTETGFCRGAGIGAISGAVVAVELLESMIAGESSSKIALFGSLINGNVFREWVSPAVLKAYQWQMNGIETSYRETSDIYDVDGMKGVSPNFIKKLPAFIFTHSEMMVPCGDICCTICLQDFGEGDGARRLPNCSHFFHLPCIDGWLVKHGSCPICRQNV</sequence>
<evidence type="ECO:0000256" key="1">
    <source>
        <dbReference type="ARBA" id="ARBA00004370"/>
    </source>
</evidence>
<organism evidence="9 10">
    <name type="scientific">Protea cynaroides</name>
    <dbReference type="NCBI Taxonomy" id="273540"/>
    <lineage>
        <taxon>Eukaryota</taxon>
        <taxon>Viridiplantae</taxon>
        <taxon>Streptophyta</taxon>
        <taxon>Embryophyta</taxon>
        <taxon>Tracheophyta</taxon>
        <taxon>Spermatophyta</taxon>
        <taxon>Magnoliopsida</taxon>
        <taxon>Proteales</taxon>
        <taxon>Proteaceae</taxon>
        <taxon>Protea</taxon>
    </lineage>
</organism>
<evidence type="ECO:0000256" key="7">
    <source>
        <dbReference type="SAM" id="Phobius"/>
    </source>
</evidence>
<keyword evidence="2" id="KW-0479">Metal-binding</keyword>
<dbReference type="PANTHER" id="PTHR46151:SF12">
    <property type="entry name" value="RING_U-BOX SUPERFAMILY PROTEIN"/>
    <property type="match status" value="1"/>
</dbReference>
<evidence type="ECO:0000256" key="2">
    <source>
        <dbReference type="ARBA" id="ARBA00022723"/>
    </source>
</evidence>
<comment type="subcellular location">
    <subcellularLocation>
        <location evidence="1">Membrane</location>
    </subcellularLocation>
</comment>
<evidence type="ECO:0000256" key="3">
    <source>
        <dbReference type="ARBA" id="ARBA00022771"/>
    </source>
</evidence>
<comment type="caution">
    <text evidence="9">The sequence shown here is derived from an EMBL/GenBank/DDBJ whole genome shotgun (WGS) entry which is preliminary data.</text>
</comment>
<keyword evidence="7" id="KW-0812">Transmembrane</keyword>